<proteinExistence type="predicted"/>
<name>A0ABP0SRH0_9DINO</name>
<evidence type="ECO:0000313" key="3">
    <source>
        <dbReference type="Proteomes" id="UP001642464"/>
    </source>
</evidence>
<sequence>MVSPSDDVFNAIAEGLVTSVELDEAFAHFLESPGWRELQTRTARRMCDGSYTFEGDRFRAPPAHLQFSQNLIQKLIDHLQSQNPNCEVIPLQVFLCLYEDGEDACPNHVHDCRQLTLSLGAQREVAVEGRRMLMRHGDVLILDGERHGVPALQERTSQSRVSVNIFFTTSNDASRPVSVNHRAGAGYQTTGRGKGRGKSQKASLQETGAQGTARQNRWNRQR</sequence>
<dbReference type="InterPro" id="IPR037151">
    <property type="entry name" value="AlkB-like_sf"/>
</dbReference>
<protein>
    <recommendedName>
        <fullName evidence="4">Fe2OG dioxygenase domain-containing protein</fullName>
    </recommendedName>
</protein>
<evidence type="ECO:0008006" key="4">
    <source>
        <dbReference type="Google" id="ProtNLM"/>
    </source>
</evidence>
<keyword evidence="3" id="KW-1185">Reference proteome</keyword>
<feature type="compositionally biased region" description="Polar residues" evidence="1">
    <location>
        <begin position="200"/>
        <end position="216"/>
    </location>
</feature>
<feature type="region of interest" description="Disordered" evidence="1">
    <location>
        <begin position="174"/>
        <end position="222"/>
    </location>
</feature>
<dbReference type="Gene3D" id="2.60.120.590">
    <property type="entry name" value="Alpha-ketoglutarate-dependent dioxygenase AlkB-like"/>
    <property type="match status" value="1"/>
</dbReference>
<dbReference type="Proteomes" id="UP001642464">
    <property type="component" value="Unassembled WGS sequence"/>
</dbReference>
<evidence type="ECO:0000256" key="1">
    <source>
        <dbReference type="SAM" id="MobiDB-lite"/>
    </source>
</evidence>
<accession>A0ABP0SRH0</accession>
<dbReference type="EMBL" id="CAXAMM010044517">
    <property type="protein sequence ID" value="CAK9114996.1"/>
    <property type="molecule type" value="Genomic_DNA"/>
</dbReference>
<dbReference type="SUPFAM" id="SSF51197">
    <property type="entry name" value="Clavaminate synthase-like"/>
    <property type="match status" value="1"/>
</dbReference>
<comment type="caution">
    <text evidence="2">The sequence shown here is derived from an EMBL/GenBank/DDBJ whole genome shotgun (WGS) entry which is preliminary data.</text>
</comment>
<reference evidence="2 3" key="1">
    <citation type="submission" date="2024-02" db="EMBL/GenBank/DDBJ databases">
        <authorList>
            <person name="Chen Y."/>
            <person name="Shah S."/>
            <person name="Dougan E. K."/>
            <person name="Thang M."/>
            <person name="Chan C."/>
        </authorList>
    </citation>
    <scope>NUCLEOTIDE SEQUENCE [LARGE SCALE GENOMIC DNA]</scope>
</reference>
<organism evidence="2 3">
    <name type="scientific">Durusdinium trenchii</name>
    <dbReference type="NCBI Taxonomy" id="1381693"/>
    <lineage>
        <taxon>Eukaryota</taxon>
        <taxon>Sar</taxon>
        <taxon>Alveolata</taxon>
        <taxon>Dinophyceae</taxon>
        <taxon>Suessiales</taxon>
        <taxon>Symbiodiniaceae</taxon>
        <taxon>Durusdinium</taxon>
    </lineage>
</organism>
<gene>
    <name evidence="2" type="ORF">SCF082_LOCUS53244</name>
</gene>
<evidence type="ECO:0000313" key="2">
    <source>
        <dbReference type="EMBL" id="CAK9114996.1"/>
    </source>
</evidence>